<evidence type="ECO:0000259" key="5">
    <source>
        <dbReference type="PROSITE" id="PS51891"/>
    </source>
</evidence>
<dbReference type="InterPro" id="IPR011057">
    <property type="entry name" value="Mss4-like_sf"/>
</dbReference>
<dbReference type="PROSITE" id="PS51891">
    <property type="entry name" value="CENP_V_GFA"/>
    <property type="match status" value="1"/>
</dbReference>
<organism evidence="6 7">
    <name type="scientific">Paraperlucidibaca baekdonensis</name>
    <dbReference type="NCBI Taxonomy" id="748120"/>
    <lineage>
        <taxon>Bacteria</taxon>
        <taxon>Pseudomonadati</taxon>
        <taxon>Pseudomonadota</taxon>
        <taxon>Gammaproteobacteria</taxon>
        <taxon>Moraxellales</taxon>
        <taxon>Moraxellaceae</taxon>
        <taxon>Paraperlucidibaca</taxon>
    </lineage>
</organism>
<keyword evidence="3" id="KW-0862">Zinc</keyword>
<dbReference type="AlphaFoldDB" id="A0A3E0HAP7"/>
<evidence type="ECO:0000256" key="4">
    <source>
        <dbReference type="ARBA" id="ARBA00023239"/>
    </source>
</evidence>
<evidence type="ECO:0000256" key="2">
    <source>
        <dbReference type="ARBA" id="ARBA00022723"/>
    </source>
</evidence>
<reference evidence="6 7" key="1">
    <citation type="submission" date="2018-08" db="EMBL/GenBank/DDBJ databases">
        <title>Genomic Encyclopedia of Type Strains, Phase IV (KMG-IV): sequencing the most valuable type-strain genomes for metagenomic binning, comparative biology and taxonomic classification.</title>
        <authorList>
            <person name="Goeker M."/>
        </authorList>
    </citation>
    <scope>NUCLEOTIDE SEQUENCE [LARGE SCALE GENOMIC DNA]</scope>
    <source>
        <strain evidence="6 7">DSM 26022</strain>
    </source>
</reference>
<name>A0A3E0HAP7_9GAMM</name>
<evidence type="ECO:0000313" key="6">
    <source>
        <dbReference type="EMBL" id="REH40302.1"/>
    </source>
</evidence>
<dbReference type="PANTHER" id="PTHR33337:SF40">
    <property type="entry name" value="CENP-V_GFA DOMAIN-CONTAINING PROTEIN-RELATED"/>
    <property type="match status" value="1"/>
</dbReference>
<feature type="domain" description="CENP-V/GFA" evidence="5">
    <location>
        <begin position="4"/>
        <end position="114"/>
    </location>
</feature>
<dbReference type="Gene3D" id="3.90.1590.10">
    <property type="entry name" value="glutathione-dependent formaldehyde- activating enzyme (gfa)"/>
    <property type="match status" value="1"/>
</dbReference>
<keyword evidence="4" id="KW-0456">Lyase</keyword>
<protein>
    <recommendedName>
        <fullName evidence="5">CENP-V/GFA domain-containing protein</fullName>
    </recommendedName>
</protein>
<gene>
    <name evidence="6" type="ORF">DFR26_0502</name>
</gene>
<dbReference type="InterPro" id="IPR006913">
    <property type="entry name" value="CENP-V/GFA"/>
</dbReference>
<evidence type="ECO:0000256" key="3">
    <source>
        <dbReference type="ARBA" id="ARBA00022833"/>
    </source>
</evidence>
<dbReference type="OrthoDB" id="7765631at2"/>
<dbReference type="EMBL" id="QUNR01000001">
    <property type="protein sequence ID" value="REH40302.1"/>
    <property type="molecule type" value="Genomic_DNA"/>
</dbReference>
<dbReference type="Pfam" id="PF04828">
    <property type="entry name" value="GFA"/>
    <property type="match status" value="1"/>
</dbReference>
<comment type="similarity">
    <text evidence="1">Belongs to the Gfa family.</text>
</comment>
<accession>A0A3E0HAP7</accession>
<keyword evidence="2" id="KW-0479">Metal-binding</keyword>
<keyword evidence="7" id="KW-1185">Reference proteome</keyword>
<dbReference type="GO" id="GO:0016846">
    <property type="term" value="F:carbon-sulfur lyase activity"/>
    <property type="evidence" value="ECO:0007669"/>
    <property type="project" value="InterPro"/>
</dbReference>
<dbReference type="Proteomes" id="UP000256774">
    <property type="component" value="Unassembled WGS sequence"/>
</dbReference>
<dbReference type="PANTHER" id="PTHR33337">
    <property type="entry name" value="GFA DOMAIN-CONTAINING PROTEIN"/>
    <property type="match status" value="1"/>
</dbReference>
<dbReference type="RefSeq" id="WP_116207348.1">
    <property type="nucleotide sequence ID" value="NZ_QUNR01000001.1"/>
</dbReference>
<proteinExistence type="inferred from homology"/>
<evidence type="ECO:0000256" key="1">
    <source>
        <dbReference type="ARBA" id="ARBA00005495"/>
    </source>
</evidence>
<comment type="caution">
    <text evidence="6">The sequence shown here is derived from an EMBL/GenBank/DDBJ whole genome shotgun (WGS) entry which is preliminary data.</text>
</comment>
<dbReference type="GO" id="GO:0046872">
    <property type="term" value="F:metal ion binding"/>
    <property type="evidence" value="ECO:0007669"/>
    <property type="project" value="UniProtKB-KW"/>
</dbReference>
<dbReference type="SUPFAM" id="SSF51316">
    <property type="entry name" value="Mss4-like"/>
    <property type="match status" value="1"/>
</dbReference>
<sequence length="143" mass="15225">MTQHHAACRCGQVQIHFSQAPRFQLICHCQDCRAASGQAFLAGAFFAHESQAIIGRTRQESATGGSGKPKHSHFCAACGDFMYVEVCALPGVMAVNGAALQAPFVFTPEAHVWLSQALPEMPISDGLPTYAGPPPFALVKKAL</sequence>
<evidence type="ECO:0000313" key="7">
    <source>
        <dbReference type="Proteomes" id="UP000256774"/>
    </source>
</evidence>